<dbReference type="SUPFAM" id="SSF54506">
    <property type="entry name" value="Diaminopimelate epimerase-like"/>
    <property type="match status" value="1"/>
</dbReference>
<evidence type="ECO:0000313" key="2">
    <source>
        <dbReference type="EMBL" id="TDD21549.1"/>
    </source>
</evidence>
<comment type="caution">
    <text evidence="2">The sequence shown here is derived from an EMBL/GenBank/DDBJ whole genome shotgun (WGS) entry which is preliminary data.</text>
</comment>
<dbReference type="GO" id="GO:0016836">
    <property type="term" value="F:hydro-lyase activity"/>
    <property type="evidence" value="ECO:0007669"/>
    <property type="project" value="TreeGrafter"/>
</dbReference>
<dbReference type="EMBL" id="SMKR01000090">
    <property type="protein sequence ID" value="TDD21549.1"/>
    <property type="molecule type" value="Genomic_DNA"/>
</dbReference>
<dbReference type="SFLD" id="SFLDS00028">
    <property type="entry name" value="Proline_Racemase"/>
    <property type="match status" value="1"/>
</dbReference>
<dbReference type="Proteomes" id="UP000295172">
    <property type="component" value="Unassembled WGS sequence"/>
</dbReference>
<sequence>MDEVRVVDYHTAGEPFRIVTSVEVPGASVPDRRVHAQSSPAVDAVRQLLVNEPRGHADMYGGFVVPGNDSGADFGVLFWHKDGYSTACGHGTIALGVWAVESGLVAACSDGVTEVVIDVPSGRVVARVTRAGGSVSSVAFRNVPAYVVRRGVPVSTSRGSALADVSFGGAFYACVPAASVGLSVTPACYTDLIAVGREIKWALDPSAVHPVDPRLNGMYGTIFYDDLGSWDRGPYQRNVAVFADGEVDRSPCGSGTSARLALLYDEGRLTAGQVLRHDSIVGSTFLGRVVSEADGGVITEVEGSAYRTGTATFTLDPRDPLGTGFTLR</sequence>
<reference evidence="2 3" key="1">
    <citation type="submission" date="2019-02" db="EMBL/GenBank/DDBJ databases">
        <title>Draft genome sequences of novel Actinobacteria.</title>
        <authorList>
            <person name="Sahin N."/>
            <person name="Ay H."/>
            <person name="Saygin H."/>
        </authorList>
    </citation>
    <scope>NUCLEOTIDE SEQUENCE [LARGE SCALE GENOMIC DNA]</scope>
    <source>
        <strain evidence="2 3">16K104</strain>
    </source>
</reference>
<organism evidence="2 3">
    <name type="scientific">Kribbella turkmenica</name>
    <dbReference type="NCBI Taxonomy" id="2530375"/>
    <lineage>
        <taxon>Bacteria</taxon>
        <taxon>Bacillati</taxon>
        <taxon>Actinomycetota</taxon>
        <taxon>Actinomycetes</taxon>
        <taxon>Propionibacteriales</taxon>
        <taxon>Kribbellaceae</taxon>
        <taxon>Kribbella</taxon>
    </lineage>
</organism>
<dbReference type="RefSeq" id="WP_132322592.1">
    <property type="nucleotide sequence ID" value="NZ_SMKR01000090.1"/>
</dbReference>
<dbReference type="PIRSF" id="PIRSF029792">
    <property type="entry name" value="Pro_racemase"/>
    <property type="match status" value="1"/>
</dbReference>
<evidence type="ECO:0000313" key="3">
    <source>
        <dbReference type="Proteomes" id="UP000295172"/>
    </source>
</evidence>
<name>A0A4R4WUZ8_9ACTN</name>
<dbReference type="PANTHER" id="PTHR33442">
    <property type="entry name" value="TRANS-3-HYDROXY-L-PROLINE DEHYDRATASE"/>
    <property type="match status" value="1"/>
</dbReference>
<gene>
    <name evidence="2" type="ORF">E1218_20680</name>
</gene>
<evidence type="ECO:0000256" key="1">
    <source>
        <dbReference type="ARBA" id="ARBA00007529"/>
    </source>
</evidence>
<dbReference type="AlphaFoldDB" id="A0A4R4WUZ8"/>
<dbReference type="PANTHER" id="PTHR33442:SF1">
    <property type="entry name" value="TRANS-3-HYDROXY-L-PROLINE DEHYDRATASE"/>
    <property type="match status" value="1"/>
</dbReference>
<dbReference type="Pfam" id="PF05544">
    <property type="entry name" value="Pro_racemase"/>
    <property type="match status" value="1"/>
</dbReference>
<comment type="similarity">
    <text evidence="1">Belongs to the proline racemase family.</text>
</comment>
<dbReference type="InterPro" id="IPR008794">
    <property type="entry name" value="Pro_racemase_fam"/>
</dbReference>
<accession>A0A4R4WUZ8</accession>
<proteinExistence type="inferred from homology"/>
<keyword evidence="3" id="KW-1185">Reference proteome</keyword>
<protein>
    <submittedName>
        <fullName evidence="2">Proline racemase</fullName>
    </submittedName>
</protein>
<dbReference type="OrthoDB" id="181267at2"/>
<dbReference type="Gene3D" id="3.10.310.10">
    <property type="entry name" value="Diaminopimelate Epimerase, Chain A, domain 1"/>
    <property type="match status" value="2"/>
</dbReference>